<reference evidence="4" key="1">
    <citation type="submission" date="2018-02" db="EMBL/GenBank/DDBJ databases">
        <authorList>
            <person name="Cohen D.B."/>
            <person name="Kent A.D."/>
        </authorList>
    </citation>
    <scope>NUCLEOTIDE SEQUENCE</scope>
</reference>
<evidence type="ECO:0000256" key="1">
    <source>
        <dbReference type="ARBA" id="ARBA00022737"/>
    </source>
</evidence>
<dbReference type="Pfam" id="PF00536">
    <property type="entry name" value="SAM_1"/>
    <property type="match status" value="1"/>
</dbReference>
<gene>
    <name evidence="4" type="ORF">FSB_LOCUS60736</name>
</gene>
<organism evidence="4">
    <name type="scientific">Fagus sylvatica</name>
    <name type="common">Beechnut</name>
    <dbReference type="NCBI Taxonomy" id="28930"/>
    <lineage>
        <taxon>Eukaryota</taxon>
        <taxon>Viridiplantae</taxon>
        <taxon>Streptophyta</taxon>
        <taxon>Embryophyta</taxon>
        <taxon>Tracheophyta</taxon>
        <taxon>Spermatophyta</taxon>
        <taxon>Magnoliopsida</taxon>
        <taxon>eudicotyledons</taxon>
        <taxon>Gunneridae</taxon>
        <taxon>Pentapetalae</taxon>
        <taxon>rosids</taxon>
        <taxon>fabids</taxon>
        <taxon>Fagales</taxon>
        <taxon>Fagaceae</taxon>
        <taxon>Fagus</taxon>
    </lineage>
</organism>
<dbReference type="InterPro" id="IPR013761">
    <property type="entry name" value="SAM/pointed_sf"/>
</dbReference>
<dbReference type="PROSITE" id="PS50105">
    <property type="entry name" value="SAM_DOMAIN"/>
    <property type="match status" value="1"/>
</dbReference>
<evidence type="ECO:0000256" key="2">
    <source>
        <dbReference type="SAM" id="MobiDB-lite"/>
    </source>
</evidence>
<sequence length="308" mass="34257">MNSKRQRRPNVRLGEIGDVSAAFACGVSQRTEEKLGHKRWKHDFVNPQEFEHNPISICGFSKFTASEPGVSPRISADLQQNRENKNPNSSKMASEFASSDELDMTKSGLDFSKITRKSRVMKRRGWGPRSNNSVFGGTWSSKLSPEFSSEDGRECGGKDIIGFASNACNDDYPDNSFKDLSDQETPATSKEACEYDMYESTYDARQQGNLNDSWKEDACYEGNNAFAKSGGVWDEMGSGGSDVNSVKRWLEELGFGKYAGVFEMHEVDEEALPLLTLEDLKEMGVFAAGPRRKLFNAIQQLKGEDVSA</sequence>
<name>A0A2N9J8E7_FAGSY</name>
<feature type="domain" description="SAM" evidence="3">
    <location>
        <begin position="241"/>
        <end position="304"/>
    </location>
</feature>
<dbReference type="SMART" id="SM00454">
    <property type="entry name" value="SAM"/>
    <property type="match status" value="1"/>
</dbReference>
<feature type="region of interest" description="Disordered" evidence="2">
    <location>
        <begin position="69"/>
        <end position="99"/>
    </location>
</feature>
<dbReference type="SUPFAM" id="SSF47769">
    <property type="entry name" value="SAM/Pointed domain"/>
    <property type="match status" value="1"/>
</dbReference>
<dbReference type="CDD" id="cd09487">
    <property type="entry name" value="SAM_superfamily"/>
    <property type="match status" value="1"/>
</dbReference>
<keyword evidence="1" id="KW-0677">Repeat</keyword>
<dbReference type="EMBL" id="OIVN01006425">
    <property type="protein sequence ID" value="SPD32854.1"/>
    <property type="molecule type" value="Genomic_DNA"/>
</dbReference>
<proteinExistence type="predicted"/>
<protein>
    <recommendedName>
        <fullName evidence="3">SAM domain-containing protein</fullName>
    </recommendedName>
</protein>
<dbReference type="InterPro" id="IPR001660">
    <property type="entry name" value="SAM"/>
</dbReference>
<dbReference type="Gene3D" id="1.10.150.50">
    <property type="entry name" value="Transcription Factor, Ets-1"/>
    <property type="match status" value="1"/>
</dbReference>
<dbReference type="PANTHER" id="PTHR10627:SF65">
    <property type="entry name" value="SAM DOMAIN-CONTAINING PROTEIN"/>
    <property type="match status" value="1"/>
</dbReference>
<dbReference type="AlphaFoldDB" id="A0A2N9J8E7"/>
<evidence type="ECO:0000313" key="4">
    <source>
        <dbReference type="EMBL" id="SPD32854.1"/>
    </source>
</evidence>
<evidence type="ECO:0000259" key="3">
    <source>
        <dbReference type="PROSITE" id="PS50105"/>
    </source>
</evidence>
<accession>A0A2N9J8E7</accession>
<dbReference type="PANTHER" id="PTHR10627">
    <property type="entry name" value="SCP160"/>
    <property type="match status" value="1"/>
</dbReference>